<protein>
    <submittedName>
        <fullName evidence="8">NUDIX hydrolase</fullName>
        <ecNumber evidence="8">3.6.-.-</ecNumber>
    </submittedName>
</protein>
<dbReference type="Proteomes" id="UP001176471">
    <property type="component" value="Unassembled WGS sequence"/>
</dbReference>
<keyword evidence="9" id="KW-1185">Reference proteome</keyword>
<organism evidence="8 9">
    <name type="scientific">Sphingobium cyanobacteriorum</name>
    <dbReference type="NCBI Taxonomy" id="3063954"/>
    <lineage>
        <taxon>Bacteria</taxon>
        <taxon>Pseudomonadati</taxon>
        <taxon>Pseudomonadota</taxon>
        <taxon>Alphaproteobacteria</taxon>
        <taxon>Sphingomonadales</taxon>
        <taxon>Sphingomonadaceae</taxon>
        <taxon>Sphingobium</taxon>
    </lineage>
</organism>
<proteinExistence type="predicted"/>
<evidence type="ECO:0000256" key="5">
    <source>
        <dbReference type="ARBA" id="ARBA00022842"/>
    </source>
</evidence>
<dbReference type="InterPro" id="IPR039121">
    <property type="entry name" value="NUDT19"/>
</dbReference>
<feature type="domain" description="Nudix hydrolase" evidence="7">
    <location>
        <begin position="6"/>
        <end position="188"/>
    </location>
</feature>
<keyword evidence="5" id="KW-0460">Magnesium</keyword>
<dbReference type="RefSeq" id="WP_304536799.1">
    <property type="nucleotide sequence ID" value="NZ_JAUQOM010000008.1"/>
</dbReference>
<dbReference type="EMBL" id="JAUQOM010000008">
    <property type="protein sequence ID" value="MDO7836379.1"/>
    <property type="molecule type" value="Genomic_DNA"/>
</dbReference>
<dbReference type="PANTHER" id="PTHR12318:SF0">
    <property type="entry name" value="ACYL-COENZYME A DIPHOSPHATASE NUDT19"/>
    <property type="match status" value="1"/>
</dbReference>
<keyword evidence="6" id="KW-0464">Manganese</keyword>
<dbReference type="SUPFAM" id="SSF55811">
    <property type="entry name" value="Nudix"/>
    <property type="match status" value="1"/>
</dbReference>
<gene>
    <name evidence="8" type="ORF">Q4610_15115</name>
</gene>
<dbReference type="Gene3D" id="3.90.79.10">
    <property type="entry name" value="Nucleoside Triphosphate Pyrophosphohydrolase"/>
    <property type="match status" value="1"/>
</dbReference>
<dbReference type="InterPro" id="IPR000086">
    <property type="entry name" value="NUDIX_hydrolase_dom"/>
</dbReference>
<dbReference type="GO" id="GO:0016787">
    <property type="term" value="F:hydrolase activity"/>
    <property type="evidence" value="ECO:0007669"/>
    <property type="project" value="UniProtKB-KW"/>
</dbReference>
<dbReference type="EC" id="3.6.-.-" evidence="8"/>
<evidence type="ECO:0000256" key="1">
    <source>
        <dbReference type="ARBA" id="ARBA00001936"/>
    </source>
</evidence>
<comment type="cofactor">
    <cofactor evidence="1">
        <name>Mn(2+)</name>
        <dbReference type="ChEBI" id="CHEBI:29035"/>
    </cofactor>
</comment>
<keyword evidence="4 8" id="KW-0378">Hydrolase</keyword>
<dbReference type="InterPro" id="IPR015797">
    <property type="entry name" value="NUDIX_hydrolase-like_dom_sf"/>
</dbReference>
<evidence type="ECO:0000256" key="6">
    <source>
        <dbReference type="ARBA" id="ARBA00023211"/>
    </source>
</evidence>
<reference evidence="8" key="1">
    <citation type="submission" date="2023-07" db="EMBL/GenBank/DDBJ databases">
        <title>Bacterial whole genome sequence for Sphingobium sp. HBC34.</title>
        <authorList>
            <person name="Le V."/>
            <person name="Ko S.-R."/>
            <person name="Ahn C.-Y."/>
            <person name="Oh H.-M."/>
        </authorList>
    </citation>
    <scope>NUCLEOTIDE SEQUENCE</scope>
    <source>
        <strain evidence="8">HBC34</strain>
    </source>
</reference>
<evidence type="ECO:0000313" key="9">
    <source>
        <dbReference type="Proteomes" id="UP001176471"/>
    </source>
</evidence>
<comment type="cofactor">
    <cofactor evidence="2">
        <name>Mg(2+)</name>
        <dbReference type="ChEBI" id="CHEBI:18420"/>
    </cofactor>
</comment>
<comment type="caution">
    <text evidence="8">The sequence shown here is derived from an EMBL/GenBank/DDBJ whole genome shotgun (WGS) entry which is preliminary data.</text>
</comment>
<evidence type="ECO:0000256" key="4">
    <source>
        <dbReference type="ARBA" id="ARBA00022801"/>
    </source>
</evidence>
<sequence>MTKDAHPRPSATILLVREAPFEVLMVSRHSDQDFSSALVFPGGIVDASDSSDDWMPHIIGAERYSTTERALRIAAFRETFEECGLLLARRRDGAPITITAERQTDFLTLIAQNDAVLTLDDLVPFAHWITPVQSPRRYDTHFFLAVAPTGQTACCDGTEAVAVEWISPAELVAEAEAGTGVRKVVFPTRMNLGLLARSNNVTDALAAARARPPFTVLPHIEKTDDGIVVRIPAEAGYGVTEERRTTR</sequence>
<evidence type="ECO:0000259" key="7">
    <source>
        <dbReference type="PROSITE" id="PS51462"/>
    </source>
</evidence>
<evidence type="ECO:0000256" key="3">
    <source>
        <dbReference type="ARBA" id="ARBA00022723"/>
    </source>
</evidence>
<dbReference type="PROSITE" id="PS51462">
    <property type="entry name" value="NUDIX"/>
    <property type="match status" value="1"/>
</dbReference>
<dbReference type="Pfam" id="PF00293">
    <property type="entry name" value="NUDIX"/>
    <property type="match status" value="1"/>
</dbReference>
<accession>A0ABT8ZR00</accession>
<keyword evidence="3" id="KW-0479">Metal-binding</keyword>
<name>A0ABT8ZR00_9SPHN</name>
<evidence type="ECO:0000313" key="8">
    <source>
        <dbReference type="EMBL" id="MDO7836379.1"/>
    </source>
</evidence>
<evidence type="ECO:0000256" key="2">
    <source>
        <dbReference type="ARBA" id="ARBA00001946"/>
    </source>
</evidence>
<dbReference type="CDD" id="cd18870">
    <property type="entry name" value="NUDIX_AcylCoAdiphos_Nudt19"/>
    <property type="match status" value="1"/>
</dbReference>
<dbReference type="PANTHER" id="PTHR12318">
    <property type="entry name" value="TESTOSTERONE-REGULATED PROTEIN RP2"/>
    <property type="match status" value="1"/>
</dbReference>